<keyword evidence="6" id="KW-0963">Cytoplasm</keyword>
<dbReference type="SUPFAM" id="SSF53474">
    <property type="entry name" value="alpha/beta-Hydrolases"/>
    <property type="match status" value="1"/>
</dbReference>
<proteinExistence type="inferred from homology"/>
<gene>
    <name evidence="10" type="ORF">AMTR_s00002p00268330</name>
</gene>
<dbReference type="MEROPS" id="S09.004"/>
<evidence type="ECO:0000256" key="2">
    <source>
        <dbReference type="ARBA" id="ARBA00004496"/>
    </source>
</evidence>
<evidence type="ECO:0000313" key="11">
    <source>
        <dbReference type="Proteomes" id="UP000017836"/>
    </source>
</evidence>
<dbReference type="InterPro" id="IPR002471">
    <property type="entry name" value="Pept_S9_AS"/>
</dbReference>
<organism evidence="10 11">
    <name type="scientific">Amborella trichopoda</name>
    <dbReference type="NCBI Taxonomy" id="13333"/>
    <lineage>
        <taxon>Eukaryota</taxon>
        <taxon>Viridiplantae</taxon>
        <taxon>Streptophyta</taxon>
        <taxon>Embryophyta</taxon>
        <taxon>Tracheophyta</taxon>
        <taxon>Spermatophyta</taxon>
        <taxon>Magnoliopsida</taxon>
        <taxon>Amborellales</taxon>
        <taxon>Amborellaceae</taxon>
        <taxon>Amborella</taxon>
    </lineage>
</organism>
<dbReference type="eggNOG" id="KOG2100">
    <property type="taxonomic scope" value="Eukaryota"/>
</dbReference>
<dbReference type="STRING" id="13333.W1P1D4"/>
<dbReference type="OMA" id="QEIATPF"/>
<protein>
    <recommendedName>
        <fullName evidence="5">acylaminoacyl-peptidase</fullName>
        <ecNumber evidence="5">3.4.19.1</ecNumber>
    </recommendedName>
</protein>
<dbReference type="OrthoDB" id="416344at2759"/>
<evidence type="ECO:0000259" key="8">
    <source>
        <dbReference type="Pfam" id="PF00326"/>
    </source>
</evidence>
<dbReference type="InterPro" id="IPR029058">
    <property type="entry name" value="AB_hydrolase_fold"/>
</dbReference>
<reference evidence="11" key="1">
    <citation type="journal article" date="2013" name="Science">
        <title>The Amborella genome and the evolution of flowering plants.</title>
        <authorList>
            <consortium name="Amborella Genome Project"/>
        </authorList>
    </citation>
    <scope>NUCLEOTIDE SEQUENCE [LARGE SCALE GENOMIC DNA]</scope>
</reference>
<dbReference type="PANTHER" id="PTHR42776">
    <property type="entry name" value="SERINE PEPTIDASE S9 FAMILY MEMBER"/>
    <property type="match status" value="1"/>
</dbReference>
<evidence type="ECO:0000313" key="10">
    <source>
        <dbReference type="EMBL" id="ERN01459.1"/>
    </source>
</evidence>
<comment type="subunit">
    <text evidence="4">Homotetramer.</text>
</comment>
<evidence type="ECO:0000259" key="9">
    <source>
        <dbReference type="Pfam" id="PF19283"/>
    </source>
</evidence>
<dbReference type="Proteomes" id="UP000017836">
    <property type="component" value="Unassembled WGS sequence"/>
</dbReference>
<dbReference type="GO" id="GO:0005737">
    <property type="term" value="C:cytoplasm"/>
    <property type="evidence" value="ECO:0007669"/>
    <property type="project" value="UniProtKB-SubCell"/>
</dbReference>
<evidence type="ECO:0000256" key="6">
    <source>
        <dbReference type="ARBA" id="ARBA00022490"/>
    </source>
</evidence>
<dbReference type="FunFam" id="3.40.50.1820:FF:000146">
    <property type="entry name" value="Acylamino-acid-releasing enzyme"/>
    <property type="match status" value="1"/>
</dbReference>
<evidence type="ECO:0000256" key="1">
    <source>
        <dbReference type="ARBA" id="ARBA00000721"/>
    </source>
</evidence>
<keyword evidence="7" id="KW-0378">Hydrolase</keyword>
<evidence type="ECO:0000256" key="3">
    <source>
        <dbReference type="ARBA" id="ARBA00010040"/>
    </source>
</evidence>
<name>W1P1D4_AMBTC</name>
<feature type="domain" description="Acylamino-acid-releasing enzyme N-terminal" evidence="9">
    <location>
        <begin position="65"/>
        <end position="547"/>
    </location>
</feature>
<accession>W1P1D4</accession>
<dbReference type="InterPro" id="IPR001375">
    <property type="entry name" value="Peptidase_S9_cat"/>
</dbReference>
<dbReference type="Gramene" id="ERN01459">
    <property type="protein sequence ID" value="ERN01459"/>
    <property type="gene ID" value="AMTR_s00002p00268330"/>
</dbReference>
<dbReference type="HOGENOM" id="CLU_014230_1_1_1"/>
<feature type="domain" description="Peptidase S9 prolyl oligopeptidase catalytic" evidence="8">
    <location>
        <begin position="611"/>
        <end position="827"/>
    </location>
</feature>
<comment type="catalytic activity">
    <reaction evidence="1">
        <text>Cleavage of an N-acetyl or N-formyl amino acid from the N-terminus of a polypeptide.</text>
        <dbReference type="EC" id="3.4.19.1"/>
    </reaction>
</comment>
<evidence type="ECO:0000256" key="4">
    <source>
        <dbReference type="ARBA" id="ARBA00011881"/>
    </source>
</evidence>
<dbReference type="Pfam" id="PF00326">
    <property type="entry name" value="Peptidase_S9"/>
    <property type="match status" value="1"/>
</dbReference>
<evidence type="ECO:0000256" key="7">
    <source>
        <dbReference type="ARBA" id="ARBA00022801"/>
    </source>
</evidence>
<dbReference type="SUPFAM" id="SSF82171">
    <property type="entry name" value="DPP6 N-terminal domain-like"/>
    <property type="match status" value="1"/>
</dbReference>
<keyword evidence="11" id="KW-1185">Reference proteome</keyword>
<dbReference type="GO" id="GO:0008242">
    <property type="term" value="F:omega peptidase activity"/>
    <property type="evidence" value="ECO:0007669"/>
    <property type="project" value="UniProtKB-EC"/>
</dbReference>
<dbReference type="PROSITE" id="PS00708">
    <property type="entry name" value="PRO_ENDOPEP_SER"/>
    <property type="match status" value="1"/>
</dbReference>
<dbReference type="GO" id="GO:0004252">
    <property type="term" value="F:serine-type endopeptidase activity"/>
    <property type="evidence" value="ECO:0000318"/>
    <property type="project" value="GO_Central"/>
</dbReference>
<dbReference type="Pfam" id="PF19283">
    <property type="entry name" value="APEH_N"/>
    <property type="match status" value="1"/>
</dbReference>
<dbReference type="PANTHER" id="PTHR42776:SF4">
    <property type="entry name" value="ACYLAMINO-ACID-RELEASING ENZYME"/>
    <property type="match status" value="1"/>
</dbReference>
<dbReference type="EMBL" id="KI394767">
    <property type="protein sequence ID" value="ERN01459.1"/>
    <property type="molecule type" value="Genomic_DNA"/>
</dbReference>
<comment type="similarity">
    <text evidence="3">Belongs to the peptidase S9C family.</text>
</comment>
<dbReference type="EC" id="3.4.19.1" evidence="5"/>
<dbReference type="AlphaFoldDB" id="W1P1D4"/>
<evidence type="ECO:0000256" key="5">
    <source>
        <dbReference type="ARBA" id="ARBA00012917"/>
    </source>
</evidence>
<dbReference type="Gene3D" id="3.40.50.1820">
    <property type="entry name" value="alpha/beta hydrolase"/>
    <property type="match status" value="1"/>
</dbReference>
<comment type="subcellular location">
    <subcellularLocation>
        <location evidence="2">Cytoplasm</location>
    </subcellularLocation>
</comment>
<dbReference type="InterPro" id="IPR045550">
    <property type="entry name" value="AARE_N"/>
</dbReference>
<sequence>MAIVSNPLNWSTNERLFLRLQPRHSSLFRLLKQQRFCFAYLNNHKFSPSFAMDASQAAPLTANLEGQDESSTDEYASQAKLLQEFTNVSTINKAWVFSSSDGASSQAMFSMSQPDLVANKKRTYILSSHISKTSSHEINFHWSPIPIEQVGVSTTVPSPSGSKFLIVRNGEGGSPTKLEIWGPSQLQKEICIPQSVHGPLYTDGWFEGISWNPDETLISYIAEEPQPLKTMFDGLGNINGGKTEKDCGTWKIQGDWEEDWGETYSGKGKPSLYIVHINSGHVQAVEGIPKHLSVGQVVWAPPSLNQTSQYLVFVGWAPEYNSQPSRKLGIRYCYNRPCYLYAVEAPVLKQKGEELRNDTSKVHMIAQGLRSAFLPRFSPDGKALVFLSAKSSVDTGAHCATNSLHKLAWSSNVELLSSVKIVDLVPVIMCPEDGGFPGLYYSTLLHKPWLSDGNSMIMSSVWGSSEVVLSINTTSGEVLRISPNDSRSWNVLAIDGDNVLAVCSSLVDPPQIKYGYPLDLKEHTNGIVSWEWLDISMPFLGYLEKIRSLLSSKSYSILKIPVGAKPPIEAIYVSSDGHQSLESCNEVQRNGQCNPLIVVLHGGPHSTFLTSYSKNLAFLSSMGFNLLLVNYRGSLGFGEEALQSLLGKVGRQDVDDVLAAIDHVFKLGLAESTKIAVLGGSHGGFLTTHLIGQAPDRFCVAAVRNPVCNIALMIGTTDIPDWCYVETYGSAGNSFFTEAPSLEHLSVFYNKSPISHISKVKVPVLFLLGAQDLRVPVSNGIQYARALKEKGVPVKTIVFPNDVHGIDRPQSDFESFLNIGLWFKKYCK</sequence>
<dbReference type="GO" id="GO:0006508">
    <property type="term" value="P:proteolysis"/>
    <property type="evidence" value="ECO:0007669"/>
    <property type="project" value="InterPro"/>
</dbReference>